<reference evidence="4" key="1">
    <citation type="submission" date="2022-11" db="EMBL/GenBank/DDBJ databases">
        <title>Robbsia betulipollinis sp. nov., isolated from pollen of birch (Betula pendula).</title>
        <authorList>
            <person name="Shi H."/>
            <person name="Ambika Manirajan B."/>
            <person name="Ratering S."/>
            <person name="Geissler-Plaum R."/>
            <person name="Schnell S."/>
        </authorList>
    </citation>
    <scope>NUCLEOTIDE SEQUENCE</scope>
    <source>
        <strain evidence="4">Bb-Pol-6</strain>
    </source>
</reference>
<proteinExistence type="predicted"/>
<protein>
    <submittedName>
        <fullName evidence="4">Transporter substrate-binding domain-containing protein</fullName>
    </submittedName>
</protein>
<evidence type="ECO:0000259" key="3">
    <source>
        <dbReference type="SMART" id="SM00062"/>
    </source>
</evidence>
<keyword evidence="5" id="KW-1185">Reference proteome</keyword>
<organism evidence="4 5">
    <name type="scientific">Robbsia betulipollinis</name>
    <dbReference type="NCBI Taxonomy" id="2981849"/>
    <lineage>
        <taxon>Bacteria</taxon>
        <taxon>Pseudomonadati</taxon>
        <taxon>Pseudomonadota</taxon>
        <taxon>Betaproteobacteria</taxon>
        <taxon>Burkholderiales</taxon>
        <taxon>Burkholderiaceae</taxon>
        <taxon>Robbsia</taxon>
    </lineage>
</organism>
<comment type="caution">
    <text evidence="4">The sequence shown here is derived from an EMBL/GenBank/DDBJ whole genome shotgun (WGS) entry which is preliminary data.</text>
</comment>
<dbReference type="Gene3D" id="3.40.190.10">
    <property type="entry name" value="Periplasmic binding protein-like II"/>
    <property type="match status" value="2"/>
</dbReference>
<dbReference type="PANTHER" id="PTHR35936">
    <property type="entry name" value="MEMBRANE-BOUND LYTIC MUREIN TRANSGLYCOSYLASE F"/>
    <property type="match status" value="1"/>
</dbReference>
<dbReference type="SUPFAM" id="SSF53850">
    <property type="entry name" value="Periplasmic binding protein-like II"/>
    <property type="match status" value="1"/>
</dbReference>
<evidence type="ECO:0000313" key="4">
    <source>
        <dbReference type="EMBL" id="MCY0386488.1"/>
    </source>
</evidence>
<name>A0ABT3ZIY2_9BURK</name>
<feature type="signal peptide" evidence="2">
    <location>
        <begin position="1"/>
        <end position="43"/>
    </location>
</feature>
<evidence type="ECO:0000256" key="2">
    <source>
        <dbReference type="SAM" id="SignalP"/>
    </source>
</evidence>
<dbReference type="PANTHER" id="PTHR35936:SF37">
    <property type="entry name" value="AMINO ACID ABC TRANSPORTER SUBSTRATE-BINDING PROTEIN"/>
    <property type="match status" value="1"/>
</dbReference>
<keyword evidence="1 2" id="KW-0732">Signal</keyword>
<feature type="chain" id="PRO_5046350362" evidence="2">
    <location>
        <begin position="44"/>
        <end position="280"/>
    </location>
</feature>
<evidence type="ECO:0000256" key="1">
    <source>
        <dbReference type="ARBA" id="ARBA00022729"/>
    </source>
</evidence>
<dbReference type="InterPro" id="IPR001638">
    <property type="entry name" value="Solute-binding_3/MltF_N"/>
</dbReference>
<dbReference type="Pfam" id="PF00497">
    <property type="entry name" value="SBP_bac_3"/>
    <property type="match status" value="1"/>
</dbReference>
<dbReference type="SMART" id="SM00062">
    <property type="entry name" value="PBPb"/>
    <property type="match status" value="1"/>
</dbReference>
<sequence length="280" mass="29627">MHFAITGAFPVIHPTRKTSMKPIIKALAAAAAVSMLVAPAARAETLLQHIVSSKTLRVAVPNDYAPYGSVGPDMQVEGIDIDTAKLVAKKLGVNLQLVPVTAPTRVAYLQTGKADITISSLGKTPEREKVIDYTIAYAPFFDAVFGRKELPVKGFADMNGKTISVTRGSMQDQEVSTKAPGAVIHRYEDNNTTVQSFLSGQTQMMAIGTTVAAAMEKQHPGMDLGLKAVLSNSPCYIGVPKGNPDLVAKLNGILRAAKADGTINAISMKWLGAPSGDLPE</sequence>
<dbReference type="RefSeq" id="WP_267845922.1">
    <property type="nucleotide sequence ID" value="NZ_JAPMXC010000001.1"/>
</dbReference>
<evidence type="ECO:0000313" key="5">
    <source>
        <dbReference type="Proteomes" id="UP001082899"/>
    </source>
</evidence>
<dbReference type="Proteomes" id="UP001082899">
    <property type="component" value="Unassembled WGS sequence"/>
</dbReference>
<accession>A0ABT3ZIY2</accession>
<feature type="domain" description="Solute-binding protein family 3/N-terminal" evidence="3">
    <location>
        <begin position="55"/>
        <end position="274"/>
    </location>
</feature>
<dbReference type="EMBL" id="JAPMXC010000001">
    <property type="protein sequence ID" value="MCY0386488.1"/>
    <property type="molecule type" value="Genomic_DNA"/>
</dbReference>
<gene>
    <name evidence="4" type="ORF">OVY01_04365</name>
</gene>